<dbReference type="Pfam" id="PF12937">
    <property type="entry name" value="F-box-like"/>
    <property type="match status" value="1"/>
</dbReference>
<dbReference type="InterPro" id="IPR036047">
    <property type="entry name" value="F-box-like_dom_sf"/>
</dbReference>
<organism evidence="2 3">
    <name type="scientific">Entomortierella parvispora</name>
    <dbReference type="NCBI Taxonomy" id="205924"/>
    <lineage>
        <taxon>Eukaryota</taxon>
        <taxon>Fungi</taxon>
        <taxon>Fungi incertae sedis</taxon>
        <taxon>Mucoromycota</taxon>
        <taxon>Mortierellomycotina</taxon>
        <taxon>Mortierellomycetes</taxon>
        <taxon>Mortierellales</taxon>
        <taxon>Mortierellaceae</taxon>
        <taxon>Entomortierella</taxon>
    </lineage>
</organism>
<evidence type="ECO:0000313" key="2">
    <source>
        <dbReference type="EMBL" id="GJJ74970.1"/>
    </source>
</evidence>
<evidence type="ECO:0000313" key="3">
    <source>
        <dbReference type="Proteomes" id="UP000827284"/>
    </source>
</evidence>
<dbReference type="Proteomes" id="UP000827284">
    <property type="component" value="Unassembled WGS sequence"/>
</dbReference>
<dbReference type="InterPro" id="IPR032675">
    <property type="entry name" value="LRR_dom_sf"/>
</dbReference>
<dbReference type="InterPro" id="IPR001810">
    <property type="entry name" value="F-box_dom"/>
</dbReference>
<proteinExistence type="predicted"/>
<sequence>MNRAIASNINDLPTEIILQILALFSRHESTVCLRVSKAWYNLFIDQVWHKVHIWHPDVHRQSTNYHCFVNCYGEPKDSPTGDAITTSPTVTTVAASSHLGPHLHRIKVLSLEHASLFDIFYRAIRENDACMDRLGHDKALTDQEPSSEVTTATASVEASKTKTKLYFEDLGIDLDYKGGPARTPAQVTAFQDVLQRATGTLKKFTVKFNAEHWDPEDQAYLLAALPRNIEQLELRCFGFRNKSTRPKAVEMERLAILDRIAEIPVATEAFERLRSLTIAGLSVDMEVLMALLKRCPALEELEVIGISDNMSGKLAQVLSKGACCSYIYNSSSSNDPGFAKKGRGGGWKRLIFGPSFSNSYDELVVDAILDNRETLEYLQIVEVEFPESAIQRLEPWRVRS</sequence>
<reference evidence="2" key="2">
    <citation type="journal article" date="2022" name="Microbiol. Resour. Announc.">
        <title>Whole-Genome Sequence of Entomortierella parvispora E1425, a Mucoromycotan Fungus Associated with Burkholderiaceae-Related Endosymbiotic Bacteria.</title>
        <authorList>
            <person name="Herlambang A."/>
            <person name="Guo Y."/>
            <person name="Takashima Y."/>
            <person name="Narisawa K."/>
            <person name="Ohta H."/>
            <person name="Nishizawa T."/>
        </authorList>
    </citation>
    <scope>NUCLEOTIDE SEQUENCE</scope>
    <source>
        <strain evidence="2">E1425</strain>
    </source>
</reference>
<protein>
    <recommendedName>
        <fullName evidence="1">F-box domain-containing protein</fullName>
    </recommendedName>
</protein>
<dbReference type="AlphaFoldDB" id="A0A9P3HDX9"/>
<accession>A0A9P3HDX9</accession>
<evidence type="ECO:0000259" key="1">
    <source>
        <dbReference type="PROSITE" id="PS50181"/>
    </source>
</evidence>
<name>A0A9P3HDX9_9FUNG</name>
<feature type="domain" description="F-box" evidence="1">
    <location>
        <begin position="6"/>
        <end position="51"/>
    </location>
</feature>
<keyword evidence="3" id="KW-1185">Reference proteome</keyword>
<dbReference type="PROSITE" id="PS50181">
    <property type="entry name" value="FBOX"/>
    <property type="match status" value="1"/>
</dbReference>
<gene>
    <name evidence="2" type="ORF">EMPS_07328</name>
</gene>
<dbReference type="Gene3D" id="3.80.10.10">
    <property type="entry name" value="Ribonuclease Inhibitor"/>
    <property type="match status" value="2"/>
</dbReference>
<reference evidence="2" key="1">
    <citation type="submission" date="2021-11" db="EMBL/GenBank/DDBJ databases">
        <authorList>
            <person name="Herlambang A."/>
            <person name="Guo Y."/>
            <person name="Takashima Y."/>
            <person name="Nishizawa T."/>
        </authorList>
    </citation>
    <scope>NUCLEOTIDE SEQUENCE</scope>
    <source>
        <strain evidence="2">E1425</strain>
    </source>
</reference>
<comment type="caution">
    <text evidence="2">The sequence shown here is derived from an EMBL/GenBank/DDBJ whole genome shotgun (WGS) entry which is preliminary data.</text>
</comment>
<dbReference type="SUPFAM" id="SSF81383">
    <property type="entry name" value="F-box domain"/>
    <property type="match status" value="1"/>
</dbReference>
<dbReference type="EMBL" id="BQFW01000010">
    <property type="protein sequence ID" value="GJJ74970.1"/>
    <property type="molecule type" value="Genomic_DNA"/>
</dbReference>
<dbReference type="OrthoDB" id="2437965at2759"/>